<feature type="domain" description="Glycosyl transferase family 1" evidence="1">
    <location>
        <begin position="176"/>
        <end position="339"/>
    </location>
</feature>
<dbReference type="Proteomes" id="UP000593719">
    <property type="component" value="Chromosome"/>
</dbReference>
<dbReference type="PANTHER" id="PTHR12526:SF627">
    <property type="entry name" value="D-RHAMNOSYLTRANSFERASE WBPZ"/>
    <property type="match status" value="1"/>
</dbReference>
<dbReference type="KEGG" id="ssei:FJR45_04090"/>
<gene>
    <name evidence="3" type="ORF">FJR45_04090</name>
</gene>
<organism evidence="3 4">
    <name type="scientific">Sulfurimonas sediminis</name>
    <dbReference type="NCBI Taxonomy" id="2590020"/>
    <lineage>
        <taxon>Bacteria</taxon>
        <taxon>Pseudomonadati</taxon>
        <taxon>Campylobacterota</taxon>
        <taxon>Epsilonproteobacteria</taxon>
        <taxon>Campylobacterales</taxon>
        <taxon>Sulfurimonadaceae</taxon>
        <taxon>Sulfurimonas</taxon>
    </lineage>
</organism>
<dbReference type="CDD" id="cd03801">
    <property type="entry name" value="GT4_PimA-like"/>
    <property type="match status" value="1"/>
</dbReference>
<dbReference type="AlphaFoldDB" id="A0A7M1B091"/>
<evidence type="ECO:0000259" key="2">
    <source>
        <dbReference type="Pfam" id="PF13439"/>
    </source>
</evidence>
<dbReference type="Gene3D" id="3.40.50.2000">
    <property type="entry name" value="Glycogen Phosphorylase B"/>
    <property type="match status" value="2"/>
</dbReference>
<dbReference type="RefSeq" id="WP_193151473.1">
    <property type="nucleotide sequence ID" value="NZ_CP041235.1"/>
</dbReference>
<evidence type="ECO:0000313" key="3">
    <source>
        <dbReference type="EMBL" id="QOP43169.1"/>
    </source>
</evidence>
<proteinExistence type="predicted"/>
<accession>A0A7M1B091</accession>
<dbReference type="Pfam" id="PF00534">
    <property type="entry name" value="Glycos_transf_1"/>
    <property type="match status" value="1"/>
</dbReference>
<dbReference type="Pfam" id="PF13439">
    <property type="entry name" value="Glyco_transf_4"/>
    <property type="match status" value="1"/>
</dbReference>
<name>A0A7M1B091_9BACT</name>
<dbReference type="EMBL" id="CP041235">
    <property type="protein sequence ID" value="QOP43169.1"/>
    <property type="molecule type" value="Genomic_DNA"/>
</dbReference>
<keyword evidence="3" id="KW-0808">Transferase</keyword>
<dbReference type="GO" id="GO:0016757">
    <property type="term" value="F:glycosyltransferase activity"/>
    <property type="evidence" value="ECO:0007669"/>
    <property type="project" value="InterPro"/>
</dbReference>
<dbReference type="PANTHER" id="PTHR12526">
    <property type="entry name" value="GLYCOSYLTRANSFERASE"/>
    <property type="match status" value="1"/>
</dbReference>
<keyword evidence="4" id="KW-1185">Reference proteome</keyword>
<evidence type="ECO:0000259" key="1">
    <source>
        <dbReference type="Pfam" id="PF00534"/>
    </source>
</evidence>
<dbReference type="SUPFAM" id="SSF53756">
    <property type="entry name" value="UDP-Glycosyltransferase/glycogen phosphorylase"/>
    <property type="match status" value="1"/>
</dbReference>
<dbReference type="InterPro" id="IPR028098">
    <property type="entry name" value="Glyco_trans_4-like_N"/>
</dbReference>
<reference evidence="3 4" key="1">
    <citation type="submission" date="2019-06" db="EMBL/GenBank/DDBJ databases">
        <title>Sulfurimonas gotlandica sp. nov., a chemoautotrophic and psychrotolerant epsilonproteobacterium isolated from a pelagic redoxcline, and an emended description of the genus Sulfurimonas.</title>
        <authorList>
            <person name="Wang S."/>
            <person name="Jiang L."/>
            <person name="Shao Z."/>
        </authorList>
    </citation>
    <scope>NUCLEOTIDE SEQUENCE [LARGE SCALE GENOMIC DNA]</scope>
    <source>
        <strain evidence="3 4">S2-6</strain>
    </source>
</reference>
<evidence type="ECO:0000313" key="4">
    <source>
        <dbReference type="Proteomes" id="UP000593719"/>
    </source>
</evidence>
<sequence length="359" mass="40998">MKNNNILELCLAHGLGGLEMFVASCYEEFSKKGRCKVVVAPQSKLDNYLEINDKFSLKRNKFFPFIPALQLAKYIDENEIDIVHFHWSKDIVTAVLAKILSRKKPRLVQSRHMGMTRFKDDFYHKWLYKNIDMIHAVTQQVQKQLEKFIPAEVRPEIAMVHLGVKAPKIDTNKVAELRQKYQLQDTFVVGIVGRIEKGKGQYKVLEAVADLQEENIKAVIVGAFMDDKYAQELQTYVKKLGIEQQVIFTGFTKDVDVHMQLFDVNVLATENETFGLVVIEAMANKIPVIATCKGGPLEIIDDGVDGLLFDGSVDDLGEKIRLLHNDLHVKERIAQAALKKVKEKFDFTAQLDKLYRVMK</sequence>
<feature type="domain" description="Glycosyltransferase subfamily 4-like N-terminal" evidence="2">
    <location>
        <begin position="16"/>
        <end position="164"/>
    </location>
</feature>
<dbReference type="InterPro" id="IPR001296">
    <property type="entry name" value="Glyco_trans_1"/>
</dbReference>
<protein>
    <submittedName>
        <fullName evidence="3">Glycosyltransferase family 4 protein</fullName>
    </submittedName>
</protein>